<dbReference type="InterPro" id="IPR002293">
    <property type="entry name" value="AA/rel_permease1"/>
</dbReference>
<feature type="transmembrane region" description="Helical" evidence="6">
    <location>
        <begin position="495"/>
        <end position="516"/>
    </location>
</feature>
<dbReference type="RefSeq" id="XP_016265526.1">
    <property type="nucleotide sequence ID" value="XM_016404521.1"/>
</dbReference>
<evidence type="ECO:0000256" key="5">
    <source>
        <dbReference type="ARBA" id="ARBA00023136"/>
    </source>
</evidence>
<dbReference type="InterPro" id="IPR004840">
    <property type="entry name" value="Amino_acid_permease_CS"/>
</dbReference>
<dbReference type="AlphaFoldDB" id="A0A0D2DS67"/>
<protein>
    <recommendedName>
        <fullName evidence="9">Amino acid permease</fullName>
    </recommendedName>
</protein>
<dbReference type="HOGENOM" id="CLU_004495_5_0_1"/>
<evidence type="ECO:0000256" key="2">
    <source>
        <dbReference type="ARBA" id="ARBA00022448"/>
    </source>
</evidence>
<accession>A0A0D2DS67</accession>
<dbReference type="PIRSF" id="PIRSF006060">
    <property type="entry name" value="AA_transporter"/>
    <property type="match status" value="1"/>
</dbReference>
<keyword evidence="4 6" id="KW-1133">Transmembrane helix</keyword>
<feature type="transmembrane region" description="Helical" evidence="6">
    <location>
        <begin position="398"/>
        <end position="420"/>
    </location>
</feature>
<feature type="transmembrane region" description="Helical" evidence="6">
    <location>
        <begin position="186"/>
        <end position="205"/>
    </location>
</feature>
<feature type="transmembrane region" description="Helical" evidence="6">
    <location>
        <begin position="426"/>
        <end position="449"/>
    </location>
</feature>
<evidence type="ECO:0000313" key="8">
    <source>
        <dbReference type="Proteomes" id="UP000053342"/>
    </source>
</evidence>
<evidence type="ECO:0000313" key="7">
    <source>
        <dbReference type="EMBL" id="KIW45310.1"/>
    </source>
</evidence>
<name>A0A0D2DS67_9EURO</name>
<keyword evidence="8" id="KW-1185">Reference proteome</keyword>
<dbReference type="Gene3D" id="1.20.1740.10">
    <property type="entry name" value="Amino acid/polyamine transporter I"/>
    <property type="match status" value="1"/>
</dbReference>
<evidence type="ECO:0008006" key="9">
    <source>
        <dbReference type="Google" id="ProtNLM"/>
    </source>
</evidence>
<evidence type="ECO:0000256" key="4">
    <source>
        <dbReference type="ARBA" id="ARBA00022989"/>
    </source>
</evidence>
<keyword evidence="3 6" id="KW-0812">Transmembrane</keyword>
<organism evidence="7 8">
    <name type="scientific">Exophiala oligosperma</name>
    <dbReference type="NCBI Taxonomy" id="215243"/>
    <lineage>
        <taxon>Eukaryota</taxon>
        <taxon>Fungi</taxon>
        <taxon>Dikarya</taxon>
        <taxon>Ascomycota</taxon>
        <taxon>Pezizomycotina</taxon>
        <taxon>Eurotiomycetes</taxon>
        <taxon>Chaetothyriomycetidae</taxon>
        <taxon>Chaetothyriales</taxon>
        <taxon>Herpotrichiellaceae</taxon>
        <taxon>Exophiala</taxon>
    </lineage>
</organism>
<feature type="transmembrane region" description="Helical" evidence="6">
    <location>
        <begin position="348"/>
        <end position="377"/>
    </location>
</feature>
<feature type="transmembrane region" description="Helical" evidence="6">
    <location>
        <begin position="137"/>
        <end position="166"/>
    </location>
</feature>
<dbReference type="GeneID" id="27355782"/>
<dbReference type="EMBL" id="KN847334">
    <property type="protein sequence ID" value="KIW45310.1"/>
    <property type="molecule type" value="Genomic_DNA"/>
</dbReference>
<feature type="transmembrane region" description="Helical" evidence="6">
    <location>
        <begin position="217"/>
        <end position="236"/>
    </location>
</feature>
<keyword evidence="5 6" id="KW-0472">Membrane</keyword>
<dbReference type="Proteomes" id="UP000053342">
    <property type="component" value="Unassembled WGS sequence"/>
</dbReference>
<dbReference type="PANTHER" id="PTHR45649:SF23">
    <property type="entry name" value="TRANSPORTER, PUTATIVE (EUROFUNG)-RELATED"/>
    <property type="match status" value="1"/>
</dbReference>
<gene>
    <name evidence="7" type="ORF">PV06_03708</name>
</gene>
<keyword evidence="2" id="KW-0813">Transport</keyword>
<feature type="transmembrane region" description="Helical" evidence="6">
    <location>
        <begin position="90"/>
        <end position="116"/>
    </location>
</feature>
<dbReference type="GO" id="GO:0016020">
    <property type="term" value="C:membrane"/>
    <property type="evidence" value="ECO:0007669"/>
    <property type="project" value="UniProtKB-SubCell"/>
</dbReference>
<dbReference type="PANTHER" id="PTHR45649">
    <property type="entry name" value="AMINO-ACID PERMEASE BAT1"/>
    <property type="match status" value="1"/>
</dbReference>
<sequence length="544" mass="59221">MVRTHELAHRDNGVLRGDGAVENKEHRHSVAAGPGEEQADELLNILGYQAELVRSRSTFQVAFMSFVLASVPYGLATTLLYPIAGGGPVAVIWGWCGVCAIILCLAVSLGEITSVYPTAGGVYYQTFMLSPPHYRKITAWICGWSYTLGNIIITLSVNFGTTLFFVGCINIFQDDNGEGIFAAETYQYYLIFLAITLTCNAISALGNRWLPLLDTMTIYWTFGGVFAILICVLVIAKNGRNSGSFALGEFQANTGWTPGWSFCIGLLHAAYATSATGMIISMSEEVRDPGRQVPKAMCWALGLNWLCGIIFLLPLMFVLPDLLDVINDPYAQPLPFILRSAIGNEGGAFALTIPIIVLAIFCGTACTTAASRCIWAFSRDGAMPGSGLWKRINPKLDVPFNAMMLSMSVQILLGLIYFGSAAAFNAFSGSGVIFLTISYVMPVIVSLLGGRTHLREGSWDFGKLGAFCNVITICWTLFIIPVFSFPFFNPVTLEGMNYASVVFVGGVTISAVWYFVWGKKNYEGPPVRADEVERRRSSIISTSD</sequence>
<dbReference type="VEuPathDB" id="FungiDB:PV06_03708"/>
<evidence type="ECO:0000256" key="1">
    <source>
        <dbReference type="ARBA" id="ARBA00004141"/>
    </source>
</evidence>
<feature type="transmembrane region" description="Helical" evidence="6">
    <location>
        <begin position="61"/>
        <end position="84"/>
    </location>
</feature>
<feature type="transmembrane region" description="Helical" evidence="6">
    <location>
        <begin position="301"/>
        <end position="319"/>
    </location>
</feature>
<comment type="subcellular location">
    <subcellularLocation>
        <location evidence="1">Membrane</location>
        <topology evidence="1">Multi-pass membrane protein</topology>
    </subcellularLocation>
</comment>
<dbReference type="OrthoDB" id="3900342at2759"/>
<reference evidence="7 8" key="1">
    <citation type="submission" date="2015-01" db="EMBL/GenBank/DDBJ databases">
        <title>The Genome Sequence of Exophiala oligosperma CBS72588.</title>
        <authorList>
            <consortium name="The Broad Institute Genomics Platform"/>
            <person name="Cuomo C."/>
            <person name="de Hoog S."/>
            <person name="Gorbushina A."/>
            <person name="Stielow B."/>
            <person name="Teixiera M."/>
            <person name="Abouelleil A."/>
            <person name="Chapman S.B."/>
            <person name="Priest M."/>
            <person name="Young S.K."/>
            <person name="Wortman J."/>
            <person name="Nusbaum C."/>
            <person name="Birren B."/>
        </authorList>
    </citation>
    <scope>NUCLEOTIDE SEQUENCE [LARGE SCALE GENOMIC DNA]</scope>
    <source>
        <strain evidence="7 8">CBS 72588</strain>
    </source>
</reference>
<feature type="transmembrane region" description="Helical" evidence="6">
    <location>
        <begin position="256"/>
        <end position="280"/>
    </location>
</feature>
<proteinExistence type="predicted"/>
<evidence type="ECO:0000256" key="6">
    <source>
        <dbReference type="SAM" id="Phobius"/>
    </source>
</evidence>
<dbReference type="PROSITE" id="PS00218">
    <property type="entry name" value="AMINO_ACID_PERMEASE_1"/>
    <property type="match status" value="1"/>
</dbReference>
<feature type="transmembrane region" description="Helical" evidence="6">
    <location>
        <begin position="461"/>
        <end position="483"/>
    </location>
</feature>
<dbReference type="GO" id="GO:0022857">
    <property type="term" value="F:transmembrane transporter activity"/>
    <property type="evidence" value="ECO:0007669"/>
    <property type="project" value="InterPro"/>
</dbReference>
<dbReference type="Pfam" id="PF13520">
    <property type="entry name" value="AA_permease_2"/>
    <property type="match status" value="1"/>
</dbReference>
<evidence type="ECO:0000256" key="3">
    <source>
        <dbReference type="ARBA" id="ARBA00022692"/>
    </source>
</evidence>
<dbReference type="GO" id="GO:0006865">
    <property type="term" value="P:amino acid transport"/>
    <property type="evidence" value="ECO:0007669"/>
    <property type="project" value="InterPro"/>
</dbReference>